<dbReference type="PANTHER" id="PTHR19376:SF37">
    <property type="entry name" value="DNA-DIRECTED RNA POLYMERASE II SUBUNIT RPB1"/>
    <property type="match status" value="1"/>
</dbReference>
<accession>A0A061R665</accession>
<dbReference type="InterPro" id="IPR045867">
    <property type="entry name" value="DNA-dir_RpoC_beta_prime"/>
</dbReference>
<evidence type="ECO:0000259" key="18">
    <source>
        <dbReference type="SMART" id="SM00663"/>
    </source>
</evidence>
<dbReference type="Pfam" id="PF04992">
    <property type="entry name" value="RNA_pol_Rpb1_6"/>
    <property type="match status" value="1"/>
</dbReference>
<evidence type="ECO:0000256" key="5">
    <source>
        <dbReference type="ARBA" id="ARBA00022640"/>
    </source>
</evidence>
<dbReference type="InterPro" id="IPR044893">
    <property type="entry name" value="RNA_pol_Rpb1_clamp_domain"/>
</dbReference>
<dbReference type="FunFam" id="1.10.274.100:FF:000001">
    <property type="entry name" value="DNA-directed RNA polymerase subunit"/>
    <property type="match status" value="1"/>
</dbReference>
<proteinExistence type="inferred from homology"/>
<keyword evidence="7 16" id="KW-0548">Nucleotidyltransferase</keyword>
<dbReference type="InterPro" id="IPR007080">
    <property type="entry name" value="RNA_pol_Rpb1_1"/>
</dbReference>
<evidence type="ECO:0000256" key="2">
    <source>
        <dbReference type="ARBA" id="ARBA00007207"/>
    </source>
</evidence>
<comment type="catalytic activity">
    <reaction evidence="15 16">
        <text>RNA(n) + a ribonucleoside 5'-triphosphate = RNA(n+1) + diphosphate</text>
        <dbReference type="Rhea" id="RHEA:21248"/>
        <dbReference type="Rhea" id="RHEA-COMP:14527"/>
        <dbReference type="Rhea" id="RHEA-COMP:17342"/>
        <dbReference type="ChEBI" id="CHEBI:33019"/>
        <dbReference type="ChEBI" id="CHEBI:61557"/>
        <dbReference type="ChEBI" id="CHEBI:140395"/>
        <dbReference type="EC" id="2.7.7.6"/>
    </reaction>
</comment>
<keyword evidence="3 16" id="KW-0240">DNA-directed RNA polymerase</keyword>
<evidence type="ECO:0000256" key="6">
    <source>
        <dbReference type="ARBA" id="ARBA00022679"/>
    </source>
</evidence>
<dbReference type="GO" id="GO:0006366">
    <property type="term" value="P:transcription by RNA polymerase II"/>
    <property type="evidence" value="ECO:0007669"/>
    <property type="project" value="InterPro"/>
</dbReference>
<dbReference type="Pfam" id="PF05001">
    <property type="entry name" value="RNA_pol_Rpb1_R"/>
    <property type="match status" value="11"/>
</dbReference>
<dbReference type="InterPro" id="IPR006592">
    <property type="entry name" value="RNA_pol_N"/>
</dbReference>
<dbReference type="PRINTS" id="PR01217">
    <property type="entry name" value="PRICHEXTENSN"/>
</dbReference>
<dbReference type="SUPFAM" id="SSF64484">
    <property type="entry name" value="beta and beta-prime subunits of DNA dependent RNA-polymerase"/>
    <property type="match status" value="1"/>
</dbReference>
<dbReference type="InterPro" id="IPR000722">
    <property type="entry name" value="RNA_pol_asu"/>
</dbReference>
<dbReference type="FunFam" id="1.10.132.30:FF:000001">
    <property type="entry name" value="DNA-directed RNA polymerase subunit"/>
    <property type="match status" value="1"/>
</dbReference>
<evidence type="ECO:0000256" key="1">
    <source>
        <dbReference type="ARBA" id="ARBA00004123"/>
    </source>
</evidence>
<dbReference type="SMART" id="SM00663">
    <property type="entry name" value="RPOLA_N"/>
    <property type="match status" value="1"/>
</dbReference>
<dbReference type="Gene3D" id="6.20.50.80">
    <property type="match status" value="1"/>
</dbReference>
<dbReference type="Gene3D" id="3.30.1490.180">
    <property type="entry name" value="RNA polymerase ii"/>
    <property type="match status" value="1"/>
</dbReference>
<evidence type="ECO:0000256" key="10">
    <source>
        <dbReference type="ARBA" id="ARBA00022833"/>
    </source>
</evidence>
<gene>
    <name evidence="19" type="primary">RPB1</name>
    <name evidence="19" type="ORF">TSPGSL018_14423</name>
</gene>
<dbReference type="Gene3D" id="1.10.132.30">
    <property type="match status" value="1"/>
</dbReference>
<dbReference type="Pfam" id="PF04983">
    <property type="entry name" value="RNA_pol_Rpb1_3"/>
    <property type="match status" value="1"/>
</dbReference>
<feature type="compositionally biased region" description="Low complexity" evidence="17">
    <location>
        <begin position="1730"/>
        <end position="1776"/>
    </location>
</feature>
<keyword evidence="12" id="KW-0238">DNA-binding</keyword>
<dbReference type="InterPro" id="IPR038593">
    <property type="entry name" value="RNA_pol_Rpb1_7_sf"/>
</dbReference>
<dbReference type="GO" id="GO:0003899">
    <property type="term" value="F:DNA-directed RNA polymerase activity"/>
    <property type="evidence" value="ECO:0007669"/>
    <property type="project" value="UniProtKB-EC"/>
</dbReference>
<dbReference type="InterPro" id="IPR007081">
    <property type="entry name" value="RNA_pol_Rpb1_5"/>
</dbReference>
<evidence type="ECO:0000256" key="14">
    <source>
        <dbReference type="ARBA" id="ARBA00023242"/>
    </source>
</evidence>
<dbReference type="GO" id="GO:0005665">
    <property type="term" value="C:RNA polymerase II, core complex"/>
    <property type="evidence" value="ECO:0007669"/>
    <property type="project" value="TreeGrafter"/>
</dbReference>
<keyword evidence="6 16" id="KW-0808">Transferase</keyword>
<dbReference type="NCBIfam" id="NF006336">
    <property type="entry name" value="PRK08566.1"/>
    <property type="match status" value="1"/>
</dbReference>
<dbReference type="Gene3D" id="3.30.1360.140">
    <property type="match status" value="1"/>
</dbReference>
<dbReference type="CDD" id="cd02733">
    <property type="entry name" value="RNAP_II_RPB1_N"/>
    <property type="match status" value="1"/>
</dbReference>
<comment type="function">
    <text evidence="16">DNA-dependent RNA polymerase catalyzes the transcription of DNA into RNA using the four ribonucleoside triphosphates as substrates.</text>
</comment>
<organism evidence="19">
    <name type="scientific">Tetraselmis sp. GSL018</name>
    <dbReference type="NCBI Taxonomy" id="582737"/>
    <lineage>
        <taxon>Eukaryota</taxon>
        <taxon>Viridiplantae</taxon>
        <taxon>Chlorophyta</taxon>
        <taxon>core chlorophytes</taxon>
        <taxon>Chlorodendrophyceae</taxon>
        <taxon>Chlorodendrales</taxon>
        <taxon>Chlorodendraceae</taxon>
        <taxon>Tetraselmis</taxon>
    </lineage>
</organism>
<feature type="domain" description="RNA polymerase N-terminal" evidence="18">
    <location>
        <begin position="218"/>
        <end position="524"/>
    </location>
</feature>
<evidence type="ECO:0000256" key="12">
    <source>
        <dbReference type="ARBA" id="ARBA00023125"/>
    </source>
</evidence>
<feature type="compositionally biased region" description="Low complexity" evidence="17">
    <location>
        <begin position="1528"/>
        <end position="1697"/>
    </location>
</feature>
<dbReference type="InterPro" id="IPR007066">
    <property type="entry name" value="RNA_pol_Rpb1_3"/>
</dbReference>
<dbReference type="InterPro" id="IPR007083">
    <property type="entry name" value="RNA_pol_Rpb1_4"/>
</dbReference>
<reference evidence="19" key="1">
    <citation type="submission" date="2014-05" db="EMBL/GenBank/DDBJ databases">
        <title>The transcriptome of the halophilic microalga Tetraselmis sp. GSL018 isolated from the Great Salt Lake, Utah.</title>
        <authorList>
            <person name="Jinkerson R.E."/>
            <person name="D'Adamo S."/>
            <person name="Posewitz M.C."/>
        </authorList>
    </citation>
    <scope>NUCLEOTIDE SEQUENCE</scope>
    <source>
        <strain evidence="19">GSL018</strain>
    </source>
</reference>
<protein>
    <recommendedName>
        <fullName evidence="16">DNA-directed RNA polymerase subunit</fullName>
        <ecNumber evidence="16">2.7.7.6</ecNumber>
    </recommendedName>
</protein>
<dbReference type="PROSITE" id="PS00115">
    <property type="entry name" value="RNA_POL_II_REPEAT"/>
    <property type="match status" value="13"/>
</dbReference>
<dbReference type="Pfam" id="PF04997">
    <property type="entry name" value="RNA_pol_Rpb1_1"/>
    <property type="match status" value="1"/>
</dbReference>
<dbReference type="CDD" id="cd02584">
    <property type="entry name" value="RNAP_II_Rpb1_C"/>
    <property type="match status" value="1"/>
</dbReference>
<dbReference type="PANTHER" id="PTHR19376">
    <property type="entry name" value="DNA-DIRECTED RNA POLYMERASE"/>
    <property type="match status" value="1"/>
</dbReference>
<dbReference type="Pfam" id="PF04990">
    <property type="entry name" value="RNA_pol_Rpb1_7"/>
    <property type="match status" value="1"/>
</dbReference>
<dbReference type="EMBL" id="GBEZ01020552">
    <property type="protein sequence ID" value="JAC66130.1"/>
    <property type="molecule type" value="Transcribed_RNA"/>
</dbReference>
<keyword evidence="5" id="KW-0934">Plastid</keyword>
<dbReference type="InterPro" id="IPR007073">
    <property type="entry name" value="RNA_pol_Rpb1_7"/>
</dbReference>
<dbReference type="Gene3D" id="2.40.40.20">
    <property type="match status" value="1"/>
</dbReference>
<keyword evidence="4" id="KW-0597">Phosphoprotein</keyword>
<evidence type="ECO:0000256" key="16">
    <source>
        <dbReference type="RuleBase" id="RU004279"/>
    </source>
</evidence>
<keyword evidence="9" id="KW-0677">Repeat</keyword>
<evidence type="ECO:0000256" key="8">
    <source>
        <dbReference type="ARBA" id="ARBA00022723"/>
    </source>
</evidence>
<feature type="region of interest" description="Disordered" evidence="17">
    <location>
        <begin position="1517"/>
        <end position="1821"/>
    </location>
</feature>
<dbReference type="Pfam" id="PF05000">
    <property type="entry name" value="RNA_pol_Rpb1_4"/>
    <property type="match status" value="1"/>
</dbReference>
<dbReference type="InterPro" id="IPR038120">
    <property type="entry name" value="Rpb1_funnel_sf"/>
</dbReference>
<dbReference type="Gene3D" id="1.10.274.100">
    <property type="entry name" value="RNA polymerase Rpb1, domain 3"/>
    <property type="match status" value="1"/>
</dbReference>
<evidence type="ECO:0000256" key="7">
    <source>
        <dbReference type="ARBA" id="ARBA00022695"/>
    </source>
</evidence>
<keyword evidence="13 16" id="KW-0804">Transcription</keyword>
<dbReference type="Pfam" id="PF00623">
    <property type="entry name" value="RNA_pol_Rpb1_2"/>
    <property type="match status" value="1"/>
</dbReference>
<evidence type="ECO:0000256" key="9">
    <source>
        <dbReference type="ARBA" id="ARBA00022737"/>
    </source>
</evidence>
<evidence type="ECO:0000256" key="13">
    <source>
        <dbReference type="ARBA" id="ARBA00023163"/>
    </source>
</evidence>
<dbReference type="FunFam" id="3.30.1360.140:FF:000001">
    <property type="entry name" value="DNA-directed RNA polymerase subunit"/>
    <property type="match status" value="1"/>
</dbReference>
<keyword evidence="14" id="KW-0539">Nucleus</keyword>
<sequence length="1821" mass="200392">MSQYRFSNSPAPVRKVTCVQFGPINPDELRKYSVVQVRTDQIWEKGNPVEGGLSDPRMGTVDRDRRCTTDSANDTDCPGYFGHLELAKPMYHCGFIKAVVAVLRCIAYDTSAILLEPTSDKYKAGLRIRNPESRLKYFTKCCSGMRTNPATGAPQPVYRLEGTKITAEFPLQKDAENMQAYAEGRQDLSAEKAYEILKKMTDEDITALGFNPKYARPEWFIITVLPISPPPVRPDVMMDSSSRSQDDITHKLSEIIRSNAELRRQEQNGAPQHIVQEIGQLLQFHITTMMNNTIPGMPVSSQRSGRPIKSISQRLKGKEGRIRGNLMGKRVDFSARTVIGGDANIELDELGVPWSIALNLTYPETVTPYNRDKLQRLVDNGPHPPPGETGAKYIIRDDGTRRDLEWLTNQADRVLQIGYTVERHLQNGDLVLFNRQPSLHKMSMMCHKVRILPYSTFRLNLSVTSPYNADFDGDEMNMHVPQAPETRAELSEIMAVARNIVSPQSNKPVMGIVQDTLLGCRLMTKRDTFISKEDFMNIVMWLDEWDGVVPAPAILKPKPLWTGKQVFNLFLPNVNLKKKASWDNDPEGESEDISTGDTKVLIQSGQVIYGTLCKKTLGAGAGSLVHVTWLEHGPAACCRMLGLIQKTVNYWLLQHGFSMGIGDTVADDRTMAVINDTISRAKEEVKILINKFQSDQLEPQPGCTMMESFENQVNQVLNKARDDAGKTAQKTLTEDNNVKRMVTAGSKGSFINISQMIACVGQQNVEGKRIPYGFARRSLPHFTADDYGPESRGFVENSYLRGLTPQEFFFHAMGGREGLIDTAVKTASTGYIQRRLVKAMEDVMIKYDGTVRNSCGDVIQFLYGEDGMDGQGIEDQKLPALKLNEKELQDKFGYDLDAPRWTPDWLEQETLNHLRTNMDARKLIDMEWDNLREDLKTMRTEIIPNGEANVFLPVNLTRLIWNAQMMFGIWKNRSQISGLDPLYVIDRVRELTQKLVVVSGEHPLSVEAQNNATLLFFHMLRSTLHSKRVLREFKLTQEAFDWILGEVETKFMQTMAYPGEMIGTLAAQSIGQPATQMTLNTFHFAGVSGKNVTLGVPRLTEIINVAKNIKTPSLTVHLARDTGDNIHAKSVQTALEYTTLAKVTASTEIYYDPEPTDTVIDEDREFVQSYFEMPDEELDTTRMSPWLLRIELDRDMMVDKKLAMADVAEKINSEFEDDLTCIFNDDNAEKLILRIRVMDSGGEKGDEDTNAEDEDVFLRQIEANMLTQLQLKGIKGITKVFIRGTDHIVGSEAGYKKIEEWVLDTEGVNLQGVLSHPEVDYTRTVSNHMVEIIDVLGIEATRNQLIREMRRVIEFDGSYVNYRHLAILCDIMTYRGHLMAITRHGINRNDTGPLMRCSFEESVDILFRAAIYGETDWVAGVSENIMLGQLAPVGTGSFSLLLDEGMLQDAIEVQYGAAYDMDYTAAMTPGRMTPAHGPSMTPSHMASFSNMMSPSAMSPFHGGSSAFSPMIGPAGGFSPMTGPGGSSPGYSPTSPSYSPTSPAYSPTSPAYSPTSPAYSPTSPAYSPTSPAYSPTSPAYSPTSPAYSPTSPAYSPTSPAYSPTSPAYSPTSPAYSPTSPAYSPTSPAYSPTSPAYSPTSPAYSPTSPAYSPTSPAYSPTSPAYSPTSPAYSPAYSPTSPTYSPTSPAYSPTSPAYSPNNPAEGGTQPAYSPTSPAAGTGMPPYRPGGAQSPAYSPSSPMYSPSSPTYSPSSPAYSPVSANQQAGGQSTSPGSTSPAYSPTSPVYSPEHGPVVGDHQDGAGVATQDSLPAGTPASPDYSPAS</sequence>
<keyword evidence="10" id="KW-0862">Zinc</keyword>
<evidence type="ECO:0000256" key="4">
    <source>
        <dbReference type="ARBA" id="ARBA00022553"/>
    </source>
</evidence>
<evidence type="ECO:0000256" key="3">
    <source>
        <dbReference type="ARBA" id="ARBA00022478"/>
    </source>
</evidence>
<dbReference type="FunFam" id="1.10.150.390:FF:000001">
    <property type="entry name" value="DNA-directed RNA polymerase subunit"/>
    <property type="match status" value="1"/>
</dbReference>
<comment type="subcellular location">
    <subcellularLocation>
        <location evidence="1">Nucleus</location>
    </subcellularLocation>
</comment>
<evidence type="ECO:0000256" key="11">
    <source>
        <dbReference type="ARBA" id="ARBA00022842"/>
    </source>
</evidence>
<dbReference type="EC" id="2.7.7.6" evidence="16"/>
<evidence type="ECO:0000313" key="19">
    <source>
        <dbReference type="EMBL" id="JAC66130.1"/>
    </source>
</evidence>
<name>A0A061R665_9CHLO</name>
<dbReference type="Gene3D" id="6.10.250.2940">
    <property type="match status" value="1"/>
</dbReference>
<dbReference type="Gene3D" id="1.10.150.390">
    <property type="match status" value="1"/>
</dbReference>
<dbReference type="InterPro" id="IPR000684">
    <property type="entry name" value="RNA_pol_II_repeat_euk"/>
</dbReference>
<dbReference type="Gene3D" id="4.10.860.120">
    <property type="entry name" value="RNA polymerase II, clamp domain"/>
    <property type="match status" value="2"/>
</dbReference>
<keyword evidence="8" id="KW-0479">Metal-binding</keyword>
<keyword evidence="11" id="KW-0460">Magnesium</keyword>
<evidence type="ECO:0000256" key="15">
    <source>
        <dbReference type="ARBA" id="ARBA00048552"/>
    </source>
</evidence>
<evidence type="ECO:0000256" key="17">
    <source>
        <dbReference type="SAM" id="MobiDB-lite"/>
    </source>
</evidence>
<dbReference type="GO" id="GO:0003677">
    <property type="term" value="F:DNA binding"/>
    <property type="evidence" value="ECO:0007669"/>
    <property type="project" value="UniProtKB-KW"/>
</dbReference>
<dbReference type="FunFam" id="2.40.40.20:FF:000019">
    <property type="entry name" value="DNA-directed RNA polymerase II subunit RPB1"/>
    <property type="match status" value="1"/>
</dbReference>
<dbReference type="FunFam" id="4.10.860.120:FF:000003">
    <property type="entry name" value="DNA-directed RNA polymerase subunit"/>
    <property type="match status" value="1"/>
</dbReference>
<dbReference type="InterPro" id="IPR007075">
    <property type="entry name" value="RNA_pol_Rpb1_6"/>
</dbReference>
<dbReference type="GO" id="GO:0046872">
    <property type="term" value="F:metal ion binding"/>
    <property type="evidence" value="ECO:0007669"/>
    <property type="project" value="UniProtKB-KW"/>
</dbReference>
<dbReference type="InterPro" id="IPR042102">
    <property type="entry name" value="RNA_pol_Rpb1_3_sf"/>
</dbReference>
<dbReference type="Pfam" id="PF04998">
    <property type="entry name" value="RNA_pol_Rpb1_5"/>
    <property type="match status" value="1"/>
</dbReference>
<comment type="similarity">
    <text evidence="2">Belongs to the RNA polymerase beta' chain family. RpoC1 subfamily.</text>
</comment>